<name>A8RX46_ENTBW</name>
<protein>
    <submittedName>
        <fullName evidence="3">Uncharacterized protein</fullName>
    </submittedName>
</protein>
<reference evidence="3 4" key="1">
    <citation type="submission" date="2007-08" db="EMBL/GenBank/DDBJ databases">
        <authorList>
            <person name="Fulton L."/>
            <person name="Clifton S."/>
            <person name="Fulton B."/>
            <person name="Xu J."/>
            <person name="Minx P."/>
            <person name="Pepin K.H."/>
            <person name="Johnson M."/>
            <person name="Thiruvilangam P."/>
            <person name="Bhonagiri V."/>
            <person name="Nash W.E."/>
            <person name="Mardis E.R."/>
            <person name="Wilson R.K."/>
        </authorList>
    </citation>
    <scope>NUCLEOTIDE SEQUENCE [LARGE SCALE GENOMIC DNA]</scope>
    <source>
        <strain evidence="4">ATCC BAA-613 / DSM 15670 / CCUG 46953 / JCM 12243 / WAL 16351</strain>
    </source>
</reference>
<feature type="compositionally biased region" description="Basic and acidic residues" evidence="1">
    <location>
        <begin position="116"/>
        <end position="126"/>
    </location>
</feature>
<dbReference type="eggNOG" id="ENOG5033AP0">
    <property type="taxonomic scope" value="Bacteria"/>
</dbReference>
<reference evidence="3 4" key="2">
    <citation type="submission" date="2007-09" db="EMBL/GenBank/DDBJ databases">
        <title>Draft genome sequence of Clostridium bolteae (ATCC BAA-613).</title>
        <authorList>
            <person name="Sudarsanam P."/>
            <person name="Ley R."/>
            <person name="Guruge J."/>
            <person name="Turnbaugh P.J."/>
            <person name="Mahowald M."/>
            <person name="Liep D."/>
            <person name="Gordon J."/>
        </authorList>
    </citation>
    <scope>NUCLEOTIDE SEQUENCE [LARGE SCALE GENOMIC DNA]</scope>
    <source>
        <strain evidence="4">ATCC BAA-613 / DSM 15670 / CCUG 46953 / JCM 12243 / WAL 16351</strain>
    </source>
</reference>
<keyword evidence="2" id="KW-0472">Membrane</keyword>
<dbReference type="Proteomes" id="UP000005396">
    <property type="component" value="Unassembled WGS sequence"/>
</dbReference>
<keyword evidence="2" id="KW-0812">Transmembrane</keyword>
<dbReference type="EMBL" id="ABCC02000037">
    <property type="protein sequence ID" value="EDP15098.1"/>
    <property type="molecule type" value="Genomic_DNA"/>
</dbReference>
<evidence type="ECO:0000256" key="2">
    <source>
        <dbReference type="SAM" id="Phobius"/>
    </source>
</evidence>
<feature type="region of interest" description="Disordered" evidence="1">
    <location>
        <begin position="108"/>
        <end position="133"/>
    </location>
</feature>
<comment type="caution">
    <text evidence="3">The sequence shown here is derived from an EMBL/GenBank/DDBJ whole genome shotgun (WGS) entry which is preliminary data.</text>
</comment>
<gene>
    <name evidence="3" type="ORF">CLOBOL_04790</name>
</gene>
<accession>A8RX46</accession>
<feature type="transmembrane region" description="Helical" evidence="2">
    <location>
        <begin position="175"/>
        <end position="193"/>
    </location>
</feature>
<dbReference type="PaxDb" id="411902-CLOBOL_04790"/>
<dbReference type="AlphaFoldDB" id="A8RX46"/>
<sequence length="196" mass="21335">MKYKEENIMALTNAFYEAVKDDNVRRVRIMMKDSLLVDPTFTDFNNMVKAASSMTGLYDAHDGRAFISDEQEWNDEYMDKLMVQVVGNFSHERIDHLKDVVRYLRPVHKSGSTSSHHTEYNSEHRTSGNSYQEQKYRDLQNGDYRGAKIAAGAVAGAVVGGVVASVAGVTVVGGVAVGALVGGAAVTVTVNGGKRG</sequence>
<proteinExistence type="predicted"/>
<dbReference type="HOGENOM" id="CLU_1438772_0_0_9"/>
<organism evidence="3 4">
    <name type="scientific">Enterocloster bolteae (strain ATCC BAA-613 / DSM 15670 / CCUG 46953 / JCM 12243 / WAL 16351)</name>
    <name type="common">Clostridium bolteae</name>
    <dbReference type="NCBI Taxonomy" id="411902"/>
    <lineage>
        <taxon>Bacteria</taxon>
        <taxon>Bacillati</taxon>
        <taxon>Bacillota</taxon>
        <taxon>Clostridia</taxon>
        <taxon>Lachnospirales</taxon>
        <taxon>Lachnospiraceae</taxon>
        <taxon>Enterocloster</taxon>
    </lineage>
</organism>
<feature type="transmembrane region" description="Helical" evidence="2">
    <location>
        <begin position="149"/>
        <end position="169"/>
    </location>
</feature>
<evidence type="ECO:0000256" key="1">
    <source>
        <dbReference type="SAM" id="MobiDB-lite"/>
    </source>
</evidence>
<evidence type="ECO:0000313" key="3">
    <source>
        <dbReference type="EMBL" id="EDP15098.1"/>
    </source>
</evidence>
<keyword evidence="2" id="KW-1133">Transmembrane helix</keyword>
<evidence type="ECO:0000313" key="4">
    <source>
        <dbReference type="Proteomes" id="UP000005396"/>
    </source>
</evidence>